<reference evidence="2 3" key="1">
    <citation type="submission" date="2020-02" db="EMBL/GenBank/DDBJ databases">
        <title>Genome sequencing for Kineobactrum sp. M2.</title>
        <authorList>
            <person name="Park S.-J."/>
        </authorList>
    </citation>
    <scope>NUCLEOTIDE SEQUENCE [LARGE SCALE GENOMIC DNA]</scope>
    <source>
        <strain evidence="2 3">M2</strain>
    </source>
</reference>
<organism evidence="2 3">
    <name type="scientific">Kineobactrum salinum</name>
    <dbReference type="NCBI Taxonomy" id="2708301"/>
    <lineage>
        <taxon>Bacteria</taxon>
        <taxon>Pseudomonadati</taxon>
        <taxon>Pseudomonadota</taxon>
        <taxon>Gammaproteobacteria</taxon>
        <taxon>Cellvibrionales</taxon>
        <taxon>Halieaceae</taxon>
        <taxon>Kineobactrum</taxon>
    </lineage>
</organism>
<keyword evidence="3" id="KW-1185">Reference proteome</keyword>
<feature type="signal peptide" evidence="1">
    <location>
        <begin position="1"/>
        <end position="18"/>
    </location>
</feature>
<evidence type="ECO:0008006" key="4">
    <source>
        <dbReference type="Google" id="ProtNLM"/>
    </source>
</evidence>
<dbReference type="Gene3D" id="2.60.120.260">
    <property type="entry name" value="Galactose-binding domain-like"/>
    <property type="match status" value="1"/>
</dbReference>
<dbReference type="Proteomes" id="UP000477680">
    <property type="component" value="Chromosome"/>
</dbReference>
<sequence>MKLAILILLVLLAGCQQGATIPGGQASHCDETDNLLVNPSFSAENGRMQPWRGSQHAGEPSFETSVSNGELTIEKIGTQPWFSLAQSPAARSLRGQELLFRAELKLALDTEGLDGSSVAGGGQQVLIWGNMDPVLGGDSLVYSSTLENEPRLGHTDWLPVTLTFRVPEDATRMRVGFVHQANGNLSIRNPALYRCGGGV</sequence>
<evidence type="ECO:0000313" key="2">
    <source>
        <dbReference type="EMBL" id="QIB65942.1"/>
    </source>
</evidence>
<gene>
    <name evidence="2" type="ORF">G3T16_11425</name>
</gene>
<feature type="chain" id="PRO_5025436740" description="Lipoprotein" evidence="1">
    <location>
        <begin position="19"/>
        <end position="199"/>
    </location>
</feature>
<proteinExistence type="predicted"/>
<dbReference type="PROSITE" id="PS51257">
    <property type="entry name" value="PROKAR_LIPOPROTEIN"/>
    <property type="match status" value="1"/>
</dbReference>
<dbReference type="RefSeq" id="WP_163495380.1">
    <property type="nucleotide sequence ID" value="NZ_CP048711.1"/>
</dbReference>
<evidence type="ECO:0000313" key="3">
    <source>
        <dbReference type="Proteomes" id="UP000477680"/>
    </source>
</evidence>
<accession>A0A6C0U1E1</accession>
<name>A0A6C0U1E1_9GAMM</name>
<dbReference type="EMBL" id="CP048711">
    <property type="protein sequence ID" value="QIB65942.1"/>
    <property type="molecule type" value="Genomic_DNA"/>
</dbReference>
<evidence type="ECO:0000256" key="1">
    <source>
        <dbReference type="SAM" id="SignalP"/>
    </source>
</evidence>
<dbReference type="AlphaFoldDB" id="A0A6C0U1E1"/>
<dbReference type="KEGG" id="kim:G3T16_11425"/>
<keyword evidence="1" id="KW-0732">Signal</keyword>
<protein>
    <recommendedName>
        <fullName evidence="4">Lipoprotein</fullName>
    </recommendedName>
</protein>